<organism evidence="1 2">
    <name type="scientific">Smittium culicis</name>
    <dbReference type="NCBI Taxonomy" id="133412"/>
    <lineage>
        <taxon>Eukaryota</taxon>
        <taxon>Fungi</taxon>
        <taxon>Fungi incertae sedis</taxon>
        <taxon>Zoopagomycota</taxon>
        <taxon>Kickxellomycotina</taxon>
        <taxon>Harpellomycetes</taxon>
        <taxon>Harpellales</taxon>
        <taxon>Legeriomycetaceae</taxon>
        <taxon>Smittium</taxon>
    </lineage>
</organism>
<comment type="caution">
    <text evidence="1">The sequence shown here is derived from an EMBL/GenBank/DDBJ whole genome shotgun (WGS) entry which is preliminary data.</text>
</comment>
<sequence>MKFLTKSSTGLIPWRNQVHSQRQRQWEWITQYPKSQIDYNPPTQNSIKSYKKLFQPLMKTSNTFFPT</sequence>
<dbReference type="EMBL" id="LSSN01000300">
    <property type="protein sequence ID" value="OMJ24672.1"/>
    <property type="molecule type" value="Genomic_DNA"/>
</dbReference>
<evidence type="ECO:0000313" key="1">
    <source>
        <dbReference type="EMBL" id="OMJ24672.1"/>
    </source>
</evidence>
<reference evidence="1 2" key="1">
    <citation type="submission" date="2017-01" db="EMBL/GenBank/DDBJ databases">
        <authorList>
            <person name="Mah S.A."/>
            <person name="Swanson W.J."/>
            <person name="Moy G.W."/>
            <person name="Vacquier V.D."/>
        </authorList>
    </citation>
    <scope>NUCLEOTIDE SEQUENCE [LARGE SCALE GENOMIC DNA]</scope>
    <source>
        <strain evidence="1 2">GSMNP</strain>
    </source>
</reference>
<keyword evidence="2" id="KW-1185">Reference proteome</keyword>
<gene>
    <name evidence="1" type="ORF">AYI70_g1427</name>
</gene>
<dbReference type="Proteomes" id="UP000187283">
    <property type="component" value="Unassembled WGS sequence"/>
</dbReference>
<dbReference type="AlphaFoldDB" id="A0A1R1YCN6"/>
<protein>
    <submittedName>
        <fullName evidence="1">Uncharacterized protein</fullName>
    </submittedName>
</protein>
<name>A0A1R1YCN6_9FUNG</name>
<evidence type="ECO:0000313" key="2">
    <source>
        <dbReference type="Proteomes" id="UP000187283"/>
    </source>
</evidence>
<proteinExistence type="predicted"/>
<accession>A0A1R1YCN6</accession>